<evidence type="ECO:0000313" key="2">
    <source>
        <dbReference type="Proteomes" id="UP000285266"/>
    </source>
</evidence>
<dbReference type="CDD" id="cd02603">
    <property type="entry name" value="HAD_sEH-N_like"/>
    <property type="match status" value="1"/>
</dbReference>
<dbReference type="EMBL" id="QRAJ01000002">
    <property type="protein sequence ID" value="ROT87382.1"/>
    <property type="molecule type" value="Genomic_DNA"/>
</dbReference>
<name>A0A423UF98_9BIFI</name>
<dbReference type="SFLD" id="SFLDS00003">
    <property type="entry name" value="Haloacid_Dehalogenase"/>
    <property type="match status" value="1"/>
</dbReference>
<dbReference type="NCBIfam" id="TIGR01509">
    <property type="entry name" value="HAD-SF-IA-v3"/>
    <property type="match status" value="1"/>
</dbReference>
<comment type="caution">
    <text evidence="1">The sequence shown here is derived from an EMBL/GenBank/DDBJ whole genome shotgun (WGS) entry which is preliminary data.</text>
</comment>
<dbReference type="SUPFAM" id="SSF56784">
    <property type="entry name" value="HAD-like"/>
    <property type="match status" value="1"/>
</dbReference>
<proteinExistence type="predicted"/>
<gene>
    <name evidence="1" type="ORF">BMONG18_0549</name>
</gene>
<dbReference type="PANTHER" id="PTHR43611">
    <property type="entry name" value="ALPHA-D-GLUCOSE 1-PHOSPHATE PHOSPHATASE"/>
    <property type="match status" value="1"/>
</dbReference>
<dbReference type="InterPro" id="IPR006439">
    <property type="entry name" value="HAD-SF_hydro_IA"/>
</dbReference>
<evidence type="ECO:0000313" key="1">
    <source>
        <dbReference type="EMBL" id="ROT87382.1"/>
    </source>
</evidence>
<accession>A0A423UF98</accession>
<dbReference type="SFLD" id="SFLDG01129">
    <property type="entry name" value="C1.5:_HAD__Beta-PGM__Phosphata"/>
    <property type="match status" value="1"/>
</dbReference>
<dbReference type="Pfam" id="PF00702">
    <property type="entry name" value="Hydrolase"/>
    <property type="match status" value="1"/>
</dbReference>
<dbReference type="InterPro" id="IPR036412">
    <property type="entry name" value="HAD-like_sf"/>
</dbReference>
<sequence>MTDTPASPRCTDVVFDFCGVLIDWQCAACLRGHLPDALVERICADDDPYGFFHYEDLMDRGQDFADVLARYRDEFGDDMARIFDYYIRHYGDALPRLVPGMRGLLEDLHAAGTGVWGLTNWSHETFPVAYERFPRLAELLDGVVVSGVEKMHKPNADIYELTLRRFGLDAARCLFFDDTAANVEGARAIGMPASRFTDAQSAREELVSLGALPAHRA</sequence>
<dbReference type="InterPro" id="IPR023214">
    <property type="entry name" value="HAD_sf"/>
</dbReference>
<reference evidence="1 2" key="1">
    <citation type="submission" date="2018-07" db="EMBL/GenBank/DDBJ databases">
        <title>The role of parmesan cheese in vectoring bovine microbiota.</title>
        <authorList>
            <person name="Lugli G.A."/>
            <person name="Milani C."/>
        </authorList>
    </citation>
    <scope>NUCLEOTIDE SEQUENCE [LARGE SCALE GENOMIC DNA]</scope>
    <source>
        <strain evidence="1 2">BMONG18</strain>
    </source>
</reference>
<organism evidence="1 2">
    <name type="scientific">Bifidobacterium mongoliense</name>
    <dbReference type="NCBI Taxonomy" id="518643"/>
    <lineage>
        <taxon>Bacteria</taxon>
        <taxon>Bacillati</taxon>
        <taxon>Actinomycetota</taxon>
        <taxon>Actinomycetes</taxon>
        <taxon>Bifidobacteriales</taxon>
        <taxon>Bifidobacteriaceae</taxon>
        <taxon>Bifidobacterium</taxon>
    </lineage>
</organism>
<dbReference type="RefSeq" id="WP_033512141.1">
    <property type="nucleotide sequence ID" value="NZ_JBBMLJ010000001.1"/>
</dbReference>
<dbReference type="Gene3D" id="3.40.50.1000">
    <property type="entry name" value="HAD superfamily/HAD-like"/>
    <property type="match status" value="1"/>
</dbReference>
<dbReference type="AlphaFoldDB" id="A0A423UF98"/>
<protein>
    <submittedName>
        <fullName evidence="1">Haloacid dehalogenase</fullName>
    </submittedName>
</protein>
<dbReference type="PANTHER" id="PTHR43611:SF3">
    <property type="entry name" value="FLAVIN MONONUCLEOTIDE HYDROLASE 1, CHLOROPLATIC"/>
    <property type="match status" value="1"/>
</dbReference>
<dbReference type="GeneID" id="93094308"/>
<dbReference type="Proteomes" id="UP000285266">
    <property type="component" value="Unassembled WGS sequence"/>
</dbReference>